<dbReference type="SMART" id="SM00062">
    <property type="entry name" value="PBPb"/>
    <property type="match status" value="1"/>
</dbReference>
<dbReference type="Pfam" id="PF00497">
    <property type="entry name" value="SBP_bac_3"/>
    <property type="match status" value="1"/>
</dbReference>
<dbReference type="SUPFAM" id="SSF53850">
    <property type="entry name" value="Periplasmic binding protein-like II"/>
    <property type="match status" value="1"/>
</dbReference>
<dbReference type="OrthoDB" id="5650461at2"/>
<comment type="caution">
    <text evidence="4">The sequence shown here is derived from an EMBL/GenBank/DDBJ whole genome shotgun (WGS) entry which is preliminary data.</text>
</comment>
<comment type="similarity">
    <text evidence="1">Belongs to the bacterial solute-binding protein 3 family.</text>
</comment>
<dbReference type="PANTHER" id="PTHR35936">
    <property type="entry name" value="MEMBRANE-BOUND LYTIC MUREIN TRANSGLYCOSYLASE F"/>
    <property type="match status" value="1"/>
</dbReference>
<dbReference type="PANTHER" id="PTHR35936:SF34">
    <property type="entry name" value="ABC TRANSPORTER EXTRACELLULAR-BINDING PROTEIN YCKB-RELATED"/>
    <property type="match status" value="1"/>
</dbReference>
<gene>
    <name evidence="4" type="ORF">Lsha_0957</name>
</gene>
<dbReference type="EMBL" id="LNYW01000031">
    <property type="protein sequence ID" value="KTD62672.1"/>
    <property type="molecule type" value="Genomic_DNA"/>
</dbReference>
<keyword evidence="2" id="KW-0732">Signal</keyword>
<evidence type="ECO:0000256" key="2">
    <source>
        <dbReference type="ARBA" id="ARBA00022729"/>
    </source>
</evidence>
<accession>A0A0W0Z0K4</accession>
<dbReference type="InterPro" id="IPR001638">
    <property type="entry name" value="Solute-binding_3/MltF_N"/>
</dbReference>
<dbReference type="Proteomes" id="UP000054600">
    <property type="component" value="Unassembled WGS sequence"/>
</dbReference>
<dbReference type="PATRIC" id="fig|1122169.6.peg.1106"/>
<evidence type="ECO:0000259" key="3">
    <source>
        <dbReference type="SMART" id="SM00062"/>
    </source>
</evidence>
<organism evidence="4 5">
    <name type="scientific">Legionella shakespearei DSM 23087</name>
    <dbReference type="NCBI Taxonomy" id="1122169"/>
    <lineage>
        <taxon>Bacteria</taxon>
        <taxon>Pseudomonadati</taxon>
        <taxon>Pseudomonadota</taxon>
        <taxon>Gammaproteobacteria</taxon>
        <taxon>Legionellales</taxon>
        <taxon>Legionellaceae</taxon>
        <taxon>Legionella</taxon>
    </lineage>
</organism>
<name>A0A0W0Z0K4_9GAMM</name>
<dbReference type="AlphaFoldDB" id="A0A0W0Z0K4"/>
<evidence type="ECO:0000313" key="4">
    <source>
        <dbReference type="EMBL" id="KTD62672.1"/>
    </source>
</evidence>
<evidence type="ECO:0000313" key="5">
    <source>
        <dbReference type="Proteomes" id="UP000054600"/>
    </source>
</evidence>
<protein>
    <submittedName>
        <fullName evidence="4">Glutamine ABC transporter</fullName>
    </submittedName>
</protein>
<dbReference type="Gene3D" id="3.40.190.10">
    <property type="entry name" value="Periplasmic binding protein-like II"/>
    <property type="match status" value="2"/>
</dbReference>
<evidence type="ECO:0000256" key="1">
    <source>
        <dbReference type="ARBA" id="ARBA00010333"/>
    </source>
</evidence>
<dbReference type="STRING" id="1122169.Lsha_0957"/>
<dbReference type="eggNOG" id="COG0834">
    <property type="taxonomic scope" value="Bacteria"/>
</dbReference>
<dbReference type="RefSeq" id="WP_018577817.1">
    <property type="nucleotide sequence ID" value="NZ_KB892413.1"/>
</dbReference>
<reference evidence="4 5" key="1">
    <citation type="submission" date="2015-11" db="EMBL/GenBank/DDBJ databases">
        <title>Genomic analysis of 38 Legionella species identifies large and diverse effector repertoires.</title>
        <authorList>
            <person name="Burstein D."/>
            <person name="Amaro F."/>
            <person name="Zusman T."/>
            <person name="Lifshitz Z."/>
            <person name="Cohen O."/>
            <person name="Gilbert J.A."/>
            <person name="Pupko T."/>
            <person name="Shuman H.A."/>
            <person name="Segal G."/>
        </authorList>
    </citation>
    <scope>NUCLEOTIDE SEQUENCE [LARGE SCALE GENOMIC DNA]</scope>
    <source>
        <strain evidence="4 5">ATCC 49655</strain>
    </source>
</reference>
<keyword evidence="5" id="KW-1185">Reference proteome</keyword>
<sequence>MKKILFIIALLFNTQIYCNPVIVGVLEFAPPFSSLSGDKTNYYGFSIDLMNAICKRINIQCTYKPLLFTNQQEVLEQGKVDIVFTPTPLNFGNNGNYIFSLPYLPSNGQFVTLKSNGINTSADLKNKKIGVLKISLFLPLVEANKKDYSDVIVYDNISDLVSALANKSVDAIIMDHSIATYVVNNNIIGDSIFVGDKIPAGDGYGIFTLKKNANLISQINSALVNIESDGTYTAIYNKYFSE</sequence>
<feature type="domain" description="Solute-binding protein family 3/N-terminal" evidence="3">
    <location>
        <begin position="20"/>
        <end position="242"/>
    </location>
</feature>
<proteinExistence type="inferred from homology"/>